<evidence type="ECO:0000256" key="9">
    <source>
        <dbReference type="ARBA" id="ARBA00022827"/>
    </source>
</evidence>
<evidence type="ECO:0000256" key="5">
    <source>
        <dbReference type="ARBA" id="ARBA00022628"/>
    </source>
</evidence>
<keyword evidence="4" id="KW-0489">Methyltransferase</keyword>
<dbReference type="GO" id="GO:0050667">
    <property type="term" value="P:homocysteine metabolic process"/>
    <property type="evidence" value="ECO:0007669"/>
    <property type="project" value="TreeGrafter"/>
</dbReference>
<accession>A0AA36INZ9</accession>
<evidence type="ECO:0000256" key="2">
    <source>
        <dbReference type="ARBA" id="ARBA00004777"/>
    </source>
</evidence>
<comment type="pathway">
    <text evidence="2">One-carbon metabolism; tetrahydrofolate interconversion.</text>
</comment>
<keyword evidence="6" id="KW-0285">Flavoprotein</keyword>
<name>A0AA36INZ9_9DINO</name>
<dbReference type="Proteomes" id="UP001178507">
    <property type="component" value="Unassembled WGS sequence"/>
</dbReference>
<feature type="compositionally biased region" description="Basic residues" evidence="12">
    <location>
        <begin position="597"/>
        <end position="609"/>
    </location>
</feature>
<comment type="similarity">
    <text evidence="3">Belongs to the vitamin-B12 dependent methionine synthase family.</text>
</comment>
<evidence type="ECO:0000256" key="1">
    <source>
        <dbReference type="ARBA" id="ARBA00001974"/>
    </source>
</evidence>
<keyword evidence="8" id="KW-0479">Metal-binding</keyword>
<keyword evidence="11" id="KW-0170">Cobalt</keyword>
<evidence type="ECO:0000313" key="14">
    <source>
        <dbReference type="EMBL" id="CAJ1391184.1"/>
    </source>
</evidence>
<dbReference type="GO" id="GO:0004489">
    <property type="term" value="F:methylenetetrahydrofolate reductase [NAD(P)H] activity"/>
    <property type="evidence" value="ECO:0007669"/>
    <property type="project" value="InterPro"/>
</dbReference>
<reference evidence="14" key="1">
    <citation type="submission" date="2023-08" db="EMBL/GenBank/DDBJ databases">
        <authorList>
            <person name="Chen Y."/>
            <person name="Shah S."/>
            <person name="Dougan E. K."/>
            <person name="Thang M."/>
            <person name="Chan C."/>
        </authorList>
    </citation>
    <scope>NUCLEOTIDE SEQUENCE</scope>
</reference>
<feature type="region of interest" description="Disordered" evidence="12">
    <location>
        <begin position="587"/>
        <end position="609"/>
    </location>
</feature>
<dbReference type="InterPro" id="IPR000489">
    <property type="entry name" value="Pterin-binding_dom"/>
</dbReference>
<keyword evidence="9" id="KW-0274">FAD</keyword>
<dbReference type="InterPro" id="IPR050554">
    <property type="entry name" value="Met_Synthase/Corrinoid"/>
</dbReference>
<dbReference type="InterPro" id="IPR003171">
    <property type="entry name" value="Mehydrof_redctse-like"/>
</dbReference>
<comment type="caution">
    <text evidence="14">The sequence shown here is derived from an EMBL/GenBank/DDBJ whole genome shotgun (WGS) entry which is preliminary data.</text>
</comment>
<dbReference type="GO" id="GO:0046653">
    <property type="term" value="P:tetrahydrofolate metabolic process"/>
    <property type="evidence" value="ECO:0007669"/>
    <property type="project" value="TreeGrafter"/>
</dbReference>
<evidence type="ECO:0000256" key="3">
    <source>
        <dbReference type="ARBA" id="ARBA00010398"/>
    </source>
</evidence>
<sequence>MNQPRIPASIEVAPKQAIESADLPGLFPPGTRVYITDVGSDPSPTLVRAARRVRELGYEPVPHFASRRLTTRTALDERVRATVAEAGVTDILVIGGGLERPAGAFTSTMEVLETGIFDANGITDIGIAGHPEGSPDFNEQVALEALRLKKNFGERTGARMRIVTQFGFDGERFARWANGLRDNGIDMPVHLGVAGPAKVTTLIKFAAMCGVGNSLSFFKRNTRSIATLATSHSPESVVGPIEQAWRDNPTGAIRQIHETIIGFDQPFCVIGERINPTGRKVLNEELERDDFSRVEADAIAQVAAGATVLDINSGAVFSGKMAEDPRYADNNFVEPMLMPKLIEVVQNVTDCPLCIDSSVPGALENGLKAAKGRPLLNSVTGEEERLELVLPLVKKYDVPVVAISNDDTGISEDPDVRFAVAKKIVERAADYGIPAHDIVVDPLVMPIGAMATAGHQVFTLVRRLREELGVNTTCGASNISFGLPNRHGINNAFLPMAFAAGMTSAIMNPVALPVGPTKIAEKRAEVEAAGIVLPPDMDDETFVRLFGLGSTKPRPGKEMEAIRAANFLLNHDDGGGDWIKFNKPASASAANTNARAGGRRGGRAARARG</sequence>
<organism evidence="14 15">
    <name type="scientific">Effrenium voratum</name>
    <dbReference type="NCBI Taxonomy" id="2562239"/>
    <lineage>
        <taxon>Eukaryota</taxon>
        <taxon>Sar</taxon>
        <taxon>Alveolata</taxon>
        <taxon>Dinophyceae</taxon>
        <taxon>Suessiales</taxon>
        <taxon>Symbiodiniaceae</taxon>
        <taxon>Effrenium</taxon>
    </lineage>
</organism>
<dbReference type="Gene3D" id="3.20.20.220">
    <property type="match status" value="1"/>
</dbReference>
<dbReference type="PANTHER" id="PTHR45833:SF1">
    <property type="entry name" value="METHIONINE SYNTHASE"/>
    <property type="match status" value="1"/>
</dbReference>
<dbReference type="EMBL" id="CAUJNA010002223">
    <property type="protein sequence ID" value="CAJ1391184.1"/>
    <property type="molecule type" value="Genomic_DNA"/>
</dbReference>
<dbReference type="GO" id="GO:0031419">
    <property type="term" value="F:cobalamin binding"/>
    <property type="evidence" value="ECO:0007669"/>
    <property type="project" value="UniProtKB-KW"/>
</dbReference>
<evidence type="ECO:0000259" key="13">
    <source>
        <dbReference type="PROSITE" id="PS50972"/>
    </source>
</evidence>
<keyword evidence="5" id="KW-0846">Cobalamin</keyword>
<dbReference type="NCBIfam" id="NF005719">
    <property type="entry name" value="PRK07535.1"/>
    <property type="match status" value="1"/>
</dbReference>
<dbReference type="GO" id="GO:0008705">
    <property type="term" value="F:methionine synthase activity"/>
    <property type="evidence" value="ECO:0007669"/>
    <property type="project" value="TreeGrafter"/>
</dbReference>
<evidence type="ECO:0000256" key="4">
    <source>
        <dbReference type="ARBA" id="ARBA00022603"/>
    </source>
</evidence>
<dbReference type="GO" id="GO:0005829">
    <property type="term" value="C:cytosol"/>
    <property type="evidence" value="ECO:0007669"/>
    <property type="project" value="TreeGrafter"/>
</dbReference>
<dbReference type="Pfam" id="PF02219">
    <property type="entry name" value="MTHFR"/>
    <property type="match status" value="1"/>
</dbReference>
<evidence type="ECO:0000256" key="7">
    <source>
        <dbReference type="ARBA" id="ARBA00022679"/>
    </source>
</evidence>
<gene>
    <name evidence="14" type="ORF">EVOR1521_LOCUS16448</name>
</gene>
<dbReference type="GO" id="GO:0046872">
    <property type="term" value="F:metal ion binding"/>
    <property type="evidence" value="ECO:0007669"/>
    <property type="project" value="UniProtKB-KW"/>
</dbReference>
<keyword evidence="10" id="KW-0560">Oxidoreductase</keyword>
<dbReference type="SUPFAM" id="SSF51717">
    <property type="entry name" value="Dihydropteroate synthetase-like"/>
    <property type="match status" value="1"/>
</dbReference>
<dbReference type="Gene3D" id="3.20.20.20">
    <property type="entry name" value="Dihydropteroate synthase-like"/>
    <property type="match status" value="1"/>
</dbReference>
<evidence type="ECO:0000313" key="15">
    <source>
        <dbReference type="Proteomes" id="UP001178507"/>
    </source>
</evidence>
<evidence type="ECO:0000256" key="12">
    <source>
        <dbReference type="SAM" id="MobiDB-lite"/>
    </source>
</evidence>
<keyword evidence="15" id="KW-1185">Reference proteome</keyword>
<comment type="cofactor">
    <cofactor evidence="1">
        <name>FAD</name>
        <dbReference type="ChEBI" id="CHEBI:57692"/>
    </cofactor>
</comment>
<evidence type="ECO:0000256" key="10">
    <source>
        <dbReference type="ARBA" id="ARBA00023002"/>
    </source>
</evidence>
<dbReference type="InterPro" id="IPR011005">
    <property type="entry name" value="Dihydropteroate_synth-like_sf"/>
</dbReference>
<evidence type="ECO:0000256" key="8">
    <source>
        <dbReference type="ARBA" id="ARBA00022723"/>
    </source>
</evidence>
<dbReference type="PROSITE" id="PS50972">
    <property type="entry name" value="PTERIN_BINDING"/>
    <property type="match status" value="1"/>
</dbReference>
<dbReference type="PANTHER" id="PTHR45833">
    <property type="entry name" value="METHIONINE SYNTHASE"/>
    <property type="match status" value="1"/>
</dbReference>
<dbReference type="GO" id="GO:0032259">
    <property type="term" value="P:methylation"/>
    <property type="evidence" value="ECO:0007669"/>
    <property type="project" value="UniProtKB-KW"/>
</dbReference>
<dbReference type="AlphaFoldDB" id="A0AA36INZ9"/>
<keyword evidence="7" id="KW-0808">Transferase</keyword>
<feature type="compositionally biased region" description="Low complexity" evidence="12">
    <location>
        <begin position="587"/>
        <end position="596"/>
    </location>
</feature>
<protein>
    <recommendedName>
        <fullName evidence="13">Pterin-binding domain-containing protein</fullName>
    </recommendedName>
</protein>
<dbReference type="Pfam" id="PF00809">
    <property type="entry name" value="Pterin_bind"/>
    <property type="match status" value="1"/>
</dbReference>
<evidence type="ECO:0000256" key="6">
    <source>
        <dbReference type="ARBA" id="ARBA00022630"/>
    </source>
</evidence>
<proteinExistence type="inferred from homology"/>
<dbReference type="InterPro" id="IPR029041">
    <property type="entry name" value="FAD-linked_oxidoreductase-like"/>
</dbReference>
<dbReference type="SUPFAM" id="SSF51730">
    <property type="entry name" value="FAD-linked oxidoreductase"/>
    <property type="match status" value="1"/>
</dbReference>
<feature type="domain" description="Pterin-binding" evidence="13">
    <location>
        <begin position="267"/>
        <end position="525"/>
    </location>
</feature>
<evidence type="ECO:0000256" key="11">
    <source>
        <dbReference type="ARBA" id="ARBA00023285"/>
    </source>
</evidence>